<evidence type="ECO:0000256" key="1">
    <source>
        <dbReference type="ARBA" id="ARBA00022737"/>
    </source>
</evidence>
<evidence type="ECO:0000256" key="2">
    <source>
        <dbReference type="ARBA" id="ARBA00023043"/>
    </source>
</evidence>
<sequence length="507" mass="56453">MTELHYEFTGESKVVDGVTVHRIRALEKHYGGACFVAAGDLGGWVEEGVRIPSTSWVADEAVVTAHSDIRDNVLIGENAYVSGGPIGHSTIKGNARVDGWVEIWHSTIRGDATINEGAVCEYTTIGGNAYLNKYSDILVLQPTHETSCPVTVYRTTTGHEIHTYHGTCTAETFLETMDAWLRKTESEGEEYHRWFTLYLGWHRLICDYVKLWAASTSKETSSLLYSDDRDTIIRGLEQITFDTDFAAIEPAIWRLTRLDDADIQHALTKACIKFPHRDYLTNFLMDRIRDTNEEHFWTRYDAVWVALYGDISTFGYEDTFLELASGGACSDLAIAVLCKHECPAVIPLVEKNLKSGADPDLYNAIMGTTSPEFAHLRMNLISEELQQVFHRYSTHPSFISAGRLTSVDQLGSMDETLLNAAVNSQDKHSVEILLQHGADVNGPGEMGFTPLHNACLHGNVSIARVLLDHGAKVGPKNEFGYDALHYAREGSHDKKTAKALTELLKRP</sequence>
<keyword evidence="1" id="KW-0677">Repeat</keyword>
<dbReference type="PROSITE" id="PS50088">
    <property type="entry name" value="ANK_REPEAT"/>
    <property type="match status" value="2"/>
</dbReference>
<dbReference type="SUPFAM" id="SSF51161">
    <property type="entry name" value="Trimeric LpxA-like enzymes"/>
    <property type="match status" value="1"/>
</dbReference>
<evidence type="ECO:0000256" key="3">
    <source>
        <dbReference type="PROSITE-ProRule" id="PRU00023"/>
    </source>
</evidence>
<keyword evidence="5" id="KW-1185">Reference proteome</keyword>
<gene>
    <name evidence="4" type="ORF">CMUST_10070</name>
</gene>
<reference evidence="5" key="2">
    <citation type="submission" date="2015-05" db="EMBL/GenBank/DDBJ databases">
        <title>Complete genome sequence of Corynebacterium mustelae DSM 45274, isolated from various tissues of a male ferret with lethal sepsis.</title>
        <authorList>
            <person name="Ruckert C."/>
            <person name="Albersmeier A."/>
            <person name="Winkler A."/>
            <person name="Tauch A."/>
        </authorList>
    </citation>
    <scope>NUCLEOTIDE SEQUENCE [LARGE SCALE GENOMIC DNA]</scope>
    <source>
        <strain evidence="5">DSM 45274</strain>
    </source>
</reference>
<dbReference type="SUPFAM" id="SSF48403">
    <property type="entry name" value="Ankyrin repeat"/>
    <property type="match status" value="1"/>
</dbReference>
<dbReference type="AlphaFoldDB" id="A0A0G3H0N9"/>
<dbReference type="PANTHER" id="PTHR24171">
    <property type="entry name" value="ANKYRIN REPEAT DOMAIN-CONTAINING PROTEIN 39-RELATED"/>
    <property type="match status" value="1"/>
</dbReference>
<name>A0A0G3H0N9_9CORY</name>
<dbReference type="EMBL" id="CP011542">
    <property type="protein sequence ID" value="AKK06330.1"/>
    <property type="molecule type" value="Genomic_DNA"/>
</dbReference>
<dbReference type="Gene3D" id="2.160.10.10">
    <property type="entry name" value="Hexapeptide repeat proteins"/>
    <property type="match status" value="1"/>
</dbReference>
<dbReference type="SMART" id="SM00248">
    <property type="entry name" value="ANK"/>
    <property type="match status" value="3"/>
</dbReference>
<dbReference type="KEGG" id="cmv:CMUST_10070"/>
<dbReference type="Pfam" id="PF12796">
    <property type="entry name" value="Ank_2"/>
    <property type="match status" value="1"/>
</dbReference>
<evidence type="ECO:0000313" key="5">
    <source>
        <dbReference type="Proteomes" id="UP000035199"/>
    </source>
</evidence>
<proteinExistence type="predicted"/>
<dbReference type="RefSeq" id="WP_201779198.1">
    <property type="nucleotide sequence ID" value="NZ_CP011542.1"/>
</dbReference>
<evidence type="ECO:0000313" key="4">
    <source>
        <dbReference type="EMBL" id="AKK06330.1"/>
    </source>
</evidence>
<dbReference type="STRING" id="571915.CMUST_10070"/>
<dbReference type="Proteomes" id="UP000035199">
    <property type="component" value="Chromosome"/>
</dbReference>
<dbReference type="InterPro" id="IPR036770">
    <property type="entry name" value="Ankyrin_rpt-contain_sf"/>
</dbReference>
<dbReference type="PROSITE" id="PS50297">
    <property type="entry name" value="ANK_REP_REGION"/>
    <property type="match status" value="1"/>
</dbReference>
<accession>A0A0G3H0N9</accession>
<protein>
    <submittedName>
        <fullName evidence="4">Ankyrin repeats (3 copies)</fullName>
    </submittedName>
</protein>
<organism evidence="4 5">
    <name type="scientific">Corynebacterium mustelae</name>
    <dbReference type="NCBI Taxonomy" id="571915"/>
    <lineage>
        <taxon>Bacteria</taxon>
        <taxon>Bacillati</taxon>
        <taxon>Actinomycetota</taxon>
        <taxon>Actinomycetes</taxon>
        <taxon>Mycobacteriales</taxon>
        <taxon>Corynebacteriaceae</taxon>
        <taxon>Corynebacterium</taxon>
    </lineage>
</organism>
<keyword evidence="2 3" id="KW-0040">ANK repeat</keyword>
<feature type="repeat" description="ANK" evidence="3">
    <location>
        <begin position="446"/>
        <end position="478"/>
    </location>
</feature>
<dbReference type="PATRIC" id="fig|571915.4.peg.2138"/>
<dbReference type="InterPro" id="IPR002110">
    <property type="entry name" value="Ankyrin_rpt"/>
</dbReference>
<feature type="repeat" description="ANK" evidence="3">
    <location>
        <begin position="413"/>
        <end position="445"/>
    </location>
</feature>
<reference evidence="4 5" key="1">
    <citation type="journal article" date="2015" name="Genome Announc.">
        <title>Complete Genome Sequence of the Type Strain Corynebacterium mustelae DSM 45274, Isolated from Various Tissues of a Male Ferret with Lethal Sepsis.</title>
        <authorList>
            <person name="Ruckert C."/>
            <person name="Eimer J."/>
            <person name="Winkler A."/>
            <person name="Tauch A."/>
        </authorList>
    </citation>
    <scope>NUCLEOTIDE SEQUENCE [LARGE SCALE GENOMIC DNA]</scope>
    <source>
        <strain evidence="4 5">DSM 45274</strain>
    </source>
</reference>
<dbReference type="Gene3D" id="1.25.40.20">
    <property type="entry name" value="Ankyrin repeat-containing domain"/>
    <property type="match status" value="1"/>
</dbReference>
<dbReference type="InterPro" id="IPR011004">
    <property type="entry name" value="Trimer_LpxA-like_sf"/>
</dbReference>